<name>A0A0F8Z5Q3_9ZZZZ</name>
<gene>
    <name evidence="1" type="ORF">LCGC14_3075030</name>
</gene>
<sequence length="54" mass="5963">ARVSSGRWLLDDPDSEHHDLPAVIGELGADGLVGDRLAMDEFEDVLTEEERAEE</sequence>
<organism evidence="1">
    <name type="scientific">marine sediment metagenome</name>
    <dbReference type="NCBI Taxonomy" id="412755"/>
    <lineage>
        <taxon>unclassified sequences</taxon>
        <taxon>metagenomes</taxon>
        <taxon>ecological metagenomes</taxon>
    </lineage>
</organism>
<feature type="non-terminal residue" evidence="1">
    <location>
        <position position="1"/>
    </location>
</feature>
<proteinExistence type="predicted"/>
<evidence type="ECO:0000313" key="1">
    <source>
        <dbReference type="EMBL" id="KKK55391.1"/>
    </source>
</evidence>
<reference evidence="1" key="1">
    <citation type="journal article" date="2015" name="Nature">
        <title>Complex archaea that bridge the gap between prokaryotes and eukaryotes.</title>
        <authorList>
            <person name="Spang A."/>
            <person name="Saw J.H."/>
            <person name="Jorgensen S.L."/>
            <person name="Zaremba-Niedzwiedzka K."/>
            <person name="Martijn J."/>
            <person name="Lind A.E."/>
            <person name="van Eijk R."/>
            <person name="Schleper C."/>
            <person name="Guy L."/>
            <person name="Ettema T.J."/>
        </authorList>
    </citation>
    <scope>NUCLEOTIDE SEQUENCE</scope>
</reference>
<accession>A0A0F8Z5Q3</accession>
<protein>
    <submittedName>
        <fullName evidence="1">Uncharacterized protein</fullName>
    </submittedName>
</protein>
<dbReference type="EMBL" id="LAZR01065512">
    <property type="protein sequence ID" value="KKK55391.1"/>
    <property type="molecule type" value="Genomic_DNA"/>
</dbReference>
<dbReference type="AlphaFoldDB" id="A0A0F8Z5Q3"/>
<comment type="caution">
    <text evidence="1">The sequence shown here is derived from an EMBL/GenBank/DDBJ whole genome shotgun (WGS) entry which is preliminary data.</text>
</comment>